<dbReference type="Gene3D" id="1.10.260.40">
    <property type="entry name" value="lambda repressor-like DNA-binding domains"/>
    <property type="match status" value="1"/>
</dbReference>
<sequence length="339" mass="37947">MSRRKTYPGIVDVAREAQVSPSTVSRTFSRPGYVSKATAKRIFDAANRLGYRSKKIEPVTTLEVKHHLILLIVSDISNPAFAQLIRCIQHECMRENYGLLIADTEETKINERDSLHDFNNVDGVVLASSRLSDTMIRKFAQHHKVVMVNREVRGIPSVIPDYSSSFESMVDRLIALGHTSITYLTGPEASWAEGMRWRTLFDVCKRKNMPLKRLPGKYPTLQAGQEAFRKFMKQPSSTAIITYNDLQAMGFITSARQHHVEIPGRFSVIGIDDIPNCTLISPSLSSIHIDRREAGKTATAILFGMVNGRNQSNAGKQGLWKIPTSFIERDSIGIPLADC</sequence>
<dbReference type="Gene3D" id="3.40.50.2300">
    <property type="match status" value="2"/>
</dbReference>
<dbReference type="AlphaFoldDB" id="A0A0M4LI95"/>
<evidence type="ECO:0000256" key="2">
    <source>
        <dbReference type="ARBA" id="ARBA00023015"/>
    </source>
</evidence>
<evidence type="ECO:0000256" key="3">
    <source>
        <dbReference type="ARBA" id="ARBA00023125"/>
    </source>
</evidence>
<dbReference type="InterPro" id="IPR028082">
    <property type="entry name" value="Peripla_BP_I"/>
</dbReference>
<accession>A0A0M4LI95</accession>
<dbReference type="SUPFAM" id="SSF47413">
    <property type="entry name" value="lambda repressor-like DNA-binding domains"/>
    <property type="match status" value="1"/>
</dbReference>
<keyword evidence="4" id="KW-0804">Transcription</keyword>
<reference evidence="5 6" key="1">
    <citation type="submission" date="2014-12" db="EMBL/GenBank/DDBJ databases">
        <title>Complete genome sequence of Bifidobacterium longum subsp. infantis BT1.</title>
        <authorList>
            <person name="Kim J.F."/>
            <person name="Kwak M.-J."/>
        </authorList>
    </citation>
    <scope>NUCLEOTIDE SEQUENCE [LARGE SCALE GENOMIC DNA]</scope>
    <source>
        <strain evidence="5 6">BT1</strain>
    </source>
</reference>
<dbReference type="PATRIC" id="fig|1682.24.peg.1355"/>
<dbReference type="InterPro" id="IPR000843">
    <property type="entry name" value="HTH_LacI"/>
</dbReference>
<evidence type="ECO:0000256" key="4">
    <source>
        <dbReference type="ARBA" id="ARBA00023163"/>
    </source>
</evidence>
<dbReference type="PROSITE" id="PS50932">
    <property type="entry name" value="HTH_LACI_2"/>
    <property type="match status" value="1"/>
</dbReference>
<dbReference type="Pfam" id="PF00356">
    <property type="entry name" value="LacI"/>
    <property type="match status" value="1"/>
</dbReference>
<dbReference type="Pfam" id="PF13377">
    <property type="entry name" value="Peripla_BP_3"/>
    <property type="match status" value="1"/>
</dbReference>
<proteinExistence type="predicted"/>
<dbReference type="InterPro" id="IPR046335">
    <property type="entry name" value="LacI/GalR-like_sensor"/>
</dbReference>
<evidence type="ECO:0000256" key="1">
    <source>
        <dbReference type="ARBA" id="ARBA00022491"/>
    </source>
</evidence>
<evidence type="ECO:0000313" key="5">
    <source>
        <dbReference type="EMBL" id="ALE09413.1"/>
    </source>
</evidence>
<keyword evidence="3" id="KW-0238">DNA-binding</keyword>
<dbReference type="EMBL" id="CP010411">
    <property type="protein sequence ID" value="ALE09413.1"/>
    <property type="molecule type" value="Genomic_DNA"/>
</dbReference>
<dbReference type="CDD" id="cd01392">
    <property type="entry name" value="HTH_LacI"/>
    <property type="match status" value="1"/>
</dbReference>
<gene>
    <name evidence="5" type="ORF">RY67_1393</name>
</gene>
<dbReference type="CDD" id="cd06267">
    <property type="entry name" value="PBP1_LacI_sugar_binding-like"/>
    <property type="match status" value="1"/>
</dbReference>
<dbReference type="Proteomes" id="UP000067206">
    <property type="component" value="Chromosome"/>
</dbReference>
<name>A0A0M4LI95_BIFLI</name>
<keyword evidence="2" id="KW-0805">Transcription regulation</keyword>
<organism evidence="5 6">
    <name type="scientific">Bifidobacterium longum subsp. infantis</name>
    <dbReference type="NCBI Taxonomy" id="1682"/>
    <lineage>
        <taxon>Bacteria</taxon>
        <taxon>Bacillati</taxon>
        <taxon>Actinomycetota</taxon>
        <taxon>Actinomycetes</taxon>
        <taxon>Bifidobacteriales</taxon>
        <taxon>Bifidobacteriaceae</taxon>
        <taxon>Bifidobacterium</taxon>
    </lineage>
</organism>
<protein>
    <submittedName>
        <fullName evidence="5">Periplasmic binding protein/LacI transcriptional regulator</fullName>
    </submittedName>
</protein>
<dbReference type="GO" id="GO:0003700">
    <property type="term" value="F:DNA-binding transcription factor activity"/>
    <property type="evidence" value="ECO:0007669"/>
    <property type="project" value="TreeGrafter"/>
</dbReference>
<dbReference type="InterPro" id="IPR010982">
    <property type="entry name" value="Lambda_DNA-bd_dom_sf"/>
</dbReference>
<dbReference type="SMART" id="SM00354">
    <property type="entry name" value="HTH_LACI"/>
    <property type="match status" value="1"/>
</dbReference>
<dbReference type="GO" id="GO:0000976">
    <property type="term" value="F:transcription cis-regulatory region binding"/>
    <property type="evidence" value="ECO:0007669"/>
    <property type="project" value="TreeGrafter"/>
</dbReference>
<dbReference type="PANTHER" id="PTHR30146">
    <property type="entry name" value="LACI-RELATED TRANSCRIPTIONAL REPRESSOR"/>
    <property type="match status" value="1"/>
</dbReference>
<dbReference type="SUPFAM" id="SSF53822">
    <property type="entry name" value="Periplasmic binding protein-like I"/>
    <property type="match status" value="1"/>
</dbReference>
<dbReference type="RefSeq" id="WP_060620734.1">
    <property type="nucleotide sequence ID" value="NZ_JBPFIT010000006.1"/>
</dbReference>
<keyword evidence="1" id="KW-0678">Repressor</keyword>
<evidence type="ECO:0000313" key="6">
    <source>
        <dbReference type="Proteomes" id="UP000067206"/>
    </source>
</evidence>
<dbReference type="PANTHER" id="PTHR30146:SF148">
    <property type="entry name" value="HTH-TYPE TRANSCRIPTIONAL REPRESSOR PURR-RELATED"/>
    <property type="match status" value="1"/>
</dbReference>